<gene>
    <name evidence="3" type="ORF">D5F11_014420</name>
    <name evidence="2" type="ORF">J6TS1_25450</name>
</gene>
<evidence type="ECO:0000313" key="4">
    <source>
        <dbReference type="Proteomes" id="UP000287296"/>
    </source>
</evidence>
<evidence type="ECO:0000313" key="5">
    <source>
        <dbReference type="Proteomes" id="UP000680670"/>
    </source>
</evidence>
<reference evidence="3 4" key="1">
    <citation type="submission" date="2018-12" db="EMBL/GenBank/DDBJ databases">
        <authorList>
            <person name="Sun L."/>
            <person name="Chen Z."/>
        </authorList>
    </citation>
    <scope>NUCLEOTIDE SEQUENCE [LARGE SCALE GENOMIC DNA]</scope>
    <source>
        <strain evidence="3 4">LMG 29736</strain>
    </source>
</reference>
<dbReference type="InterPro" id="IPR001387">
    <property type="entry name" value="Cro/C1-type_HTH"/>
</dbReference>
<accession>A0A429X6P0</accession>
<dbReference type="SUPFAM" id="SSF47413">
    <property type="entry name" value="lambda repressor-like DNA-binding domains"/>
    <property type="match status" value="1"/>
</dbReference>
<feature type="domain" description="HTH cro/C1-type" evidence="1">
    <location>
        <begin position="20"/>
        <end position="63"/>
    </location>
</feature>
<proteinExistence type="predicted"/>
<dbReference type="Proteomes" id="UP000680670">
    <property type="component" value="Unassembled WGS sequence"/>
</dbReference>
<dbReference type="Proteomes" id="UP000287296">
    <property type="component" value="Unassembled WGS sequence"/>
</dbReference>
<dbReference type="InterPro" id="IPR010982">
    <property type="entry name" value="Lambda_DNA-bd_dom_sf"/>
</dbReference>
<organism evidence="3 4">
    <name type="scientific">Siminovitchia terrae</name>
    <name type="common">Bacillus terrae</name>
    <dbReference type="NCBI Taxonomy" id="1914933"/>
    <lineage>
        <taxon>Bacteria</taxon>
        <taxon>Bacillati</taxon>
        <taxon>Bacillota</taxon>
        <taxon>Bacilli</taxon>
        <taxon>Bacillales</taxon>
        <taxon>Bacillaceae</taxon>
        <taxon>Siminovitchia</taxon>
    </lineage>
</organism>
<dbReference type="AlphaFoldDB" id="A0A429X6P0"/>
<name>A0A429X6P0_SIMTE</name>
<evidence type="ECO:0000313" key="3">
    <source>
        <dbReference type="EMBL" id="RST59074.1"/>
    </source>
</evidence>
<dbReference type="EMBL" id="BORJ01000006">
    <property type="protein sequence ID" value="GIN96675.1"/>
    <property type="molecule type" value="Genomic_DNA"/>
</dbReference>
<dbReference type="GO" id="GO:0003677">
    <property type="term" value="F:DNA binding"/>
    <property type="evidence" value="ECO:0007669"/>
    <property type="project" value="InterPro"/>
</dbReference>
<dbReference type="EMBL" id="QYTW02000014">
    <property type="protein sequence ID" value="RST59074.1"/>
    <property type="molecule type" value="Genomic_DNA"/>
</dbReference>
<sequence length="121" mass="13616">MLTSFGKFCRKLRVDNDELLKDMADKIGVASSYLSAVENGKRNVPQEWIGKIATSYSLSASGLAELNQAVQESQNTLKVDFEGFSGEDKIVFMTMIREFKGLDEKDRAKIKEILLKNEESM</sequence>
<dbReference type="Gene3D" id="1.10.260.40">
    <property type="entry name" value="lambda repressor-like DNA-binding domains"/>
    <property type="match status" value="1"/>
</dbReference>
<evidence type="ECO:0000313" key="2">
    <source>
        <dbReference type="EMBL" id="GIN96675.1"/>
    </source>
</evidence>
<keyword evidence="5" id="KW-1185">Reference proteome</keyword>
<dbReference type="PROSITE" id="PS50943">
    <property type="entry name" value="HTH_CROC1"/>
    <property type="match status" value="1"/>
</dbReference>
<dbReference type="OrthoDB" id="9812960at2"/>
<evidence type="ECO:0000259" key="1">
    <source>
        <dbReference type="PROSITE" id="PS50943"/>
    </source>
</evidence>
<protein>
    <submittedName>
        <fullName evidence="3">XRE family transcriptional regulator</fullName>
    </submittedName>
</protein>
<reference evidence="2 5" key="2">
    <citation type="submission" date="2021-03" db="EMBL/GenBank/DDBJ databases">
        <title>Antimicrobial resistance genes in bacteria isolated from Japanese honey, and their potential for conferring macrolide and lincosamide resistance in the American foulbrood pathogen Paenibacillus larvae.</title>
        <authorList>
            <person name="Okamoto M."/>
            <person name="Kumagai M."/>
            <person name="Kanamori H."/>
            <person name="Takamatsu D."/>
        </authorList>
    </citation>
    <scope>NUCLEOTIDE SEQUENCE [LARGE SCALE GENOMIC DNA]</scope>
    <source>
        <strain evidence="2 5">J6TS1</strain>
    </source>
</reference>
<dbReference type="Pfam" id="PF01381">
    <property type="entry name" value="HTH_3"/>
    <property type="match status" value="1"/>
</dbReference>
<dbReference type="CDD" id="cd00093">
    <property type="entry name" value="HTH_XRE"/>
    <property type="match status" value="1"/>
</dbReference>
<dbReference type="SMART" id="SM00530">
    <property type="entry name" value="HTH_XRE"/>
    <property type="match status" value="1"/>
</dbReference>
<comment type="caution">
    <text evidence="3">The sequence shown here is derived from an EMBL/GenBank/DDBJ whole genome shotgun (WGS) entry which is preliminary data.</text>
</comment>